<dbReference type="AlphaFoldDB" id="A0A1V9X954"/>
<evidence type="ECO:0000313" key="2">
    <source>
        <dbReference type="Proteomes" id="UP000192247"/>
    </source>
</evidence>
<keyword evidence="2" id="KW-1185">Reference proteome</keyword>
<sequence>MLKNCRRNSGTKRQWATAVDGGHVQEESHQDQVGRLAQGCPVGLLVRMPQLDEHVTGPAVVRRTRCEVQRIVSVCLRVTAPAMIGCWRGPDIIVQHVVTSLDGVIVQFSQFKELNSTAVPYEELTSEPHVSWPATSSRYRDRFTVCVIVPNTKLLALVIPARLVKRRLPSSSAIRVFDLTEQRRTSVSVNSPIDMMRSAAMSLPASSSPATTRAASSGGREVYRNGWLRCIPYLQTSEQLPKSHLENLFVSFCVHDNDGPWLEFYDNRHCSADHKPVARRVSAGCGGTHNAAICGRLFVGGYL</sequence>
<reference evidence="1 2" key="1">
    <citation type="journal article" date="2017" name="Gigascience">
        <title>Draft genome of the honey bee ectoparasitic mite, Tropilaelaps mercedesae, is shaped by the parasitic life history.</title>
        <authorList>
            <person name="Dong X."/>
            <person name="Armstrong S.D."/>
            <person name="Xia D."/>
            <person name="Makepeace B.L."/>
            <person name="Darby A.C."/>
            <person name="Kadowaki T."/>
        </authorList>
    </citation>
    <scope>NUCLEOTIDE SEQUENCE [LARGE SCALE GENOMIC DNA]</scope>
    <source>
        <strain evidence="1">Wuxi-XJTLU</strain>
    </source>
</reference>
<comment type="caution">
    <text evidence="1">The sequence shown here is derived from an EMBL/GenBank/DDBJ whole genome shotgun (WGS) entry which is preliminary data.</text>
</comment>
<name>A0A1V9X954_9ACAR</name>
<proteinExistence type="predicted"/>
<dbReference type="InParanoid" id="A0A1V9X954"/>
<dbReference type="Proteomes" id="UP000192247">
    <property type="component" value="Unassembled WGS sequence"/>
</dbReference>
<gene>
    <name evidence="1" type="ORF">BIW11_11982</name>
</gene>
<evidence type="ECO:0000313" key="1">
    <source>
        <dbReference type="EMBL" id="OQR69908.1"/>
    </source>
</evidence>
<protein>
    <submittedName>
        <fullName evidence="1">Uncharacterized protein</fullName>
    </submittedName>
</protein>
<organism evidence="1 2">
    <name type="scientific">Tropilaelaps mercedesae</name>
    <dbReference type="NCBI Taxonomy" id="418985"/>
    <lineage>
        <taxon>Eukaryota</taxon>
        <taxon>Metazoa</taxon>
        <taxon>Ecdysozoa</taxon>
        <taxon>Arthropoda</taxon>
        <taxon>Chelicerata</taxon>
        <taxon>Arachnida</taxon>
        <taxon>Acari</taxon>
        <taxon>Parasitiformes</taxon>
        <taxon>Mesostigmata</taxon>
        <taxon>Gamasina</taxon>
        <taxon>Dermanyssoidea</taxon>
        <taxon>Laelapidae</taxon>
        <taxon>Tropilaelaps</taxon>
    </lineage>
</organism>
<accession>A0A1V9X954</accession>
<dbReference type="EMBL" id="MNPL01019412">
    <property type="protein sequence ID" value="OQR69908.1"/>
    <property type="molecule type" value="Genomic_DNA"/>
</dbReference>